<reference evidence="1" key="1">
    <citation type="submission" date="2020-09" db="EMBL/GenBank/DDBJ databases">
        <title>Genome-Enabled Discovery of Anthraquinone Biosynthesis in Senna tora.</title>
        <authorList>
            <person name="Kang S.-H."/>
            <person name="Pandey R.P."/>
            <person name="Lee C.-M."/>
            <person name="Sim J.-S."/>
            <person name="Jeong J.-T."/>
            <person name="Choi B.-S."/>
            <person name="Jung M."/>
            <person name="Ginzburg D."/>
            <person name="Zhao K."/>
            <person name="Won S.Y."/>
            <person name="Oh T.-J."/>
            <person name="Yu Y."/>
            <person name="Kim N.-H."/>
            <person name="Lee O.R."/>
            <person name="Lee T.-H."/>
            <person name="Bashyal P."/>
            <person name="Kim T.-S."/>
            <person name="Lee W.-H."/>
            <person name="Kawkins C."/>
            <person name="Kim C.-K."/>
            <person name="Kim J.S."/>
            <person name="Ahn B.O."/>
            <person name="Rhee S.Y."/>
            <person name="Sohng J.K."/>
        </authorList>
    </citation>
    <scope>NUCLEOTIDE SEQUENCE</scope>
    <source>
        <tissue evidence="1">Leaf</tissue>
    </source>
</reference>
<dbReference type="Proteomes" id="UP000634136">
    <property type="component" value="Unassembled WGS sequence"/>
</dbReference>
<evidence type="ECO:0000313" key="2">
    <source>
        <dbReference type="Proteomes" id="UP000634136"/>
    </source>
</evidence>
<protein>
    <submittedName>
        <fullName evidence="1">Uncharacterized protein</fullName>
    </submittedName>
</protein>
<organism evidence="1 2">
    <name type="scientific">Senna tora</name>
    <dbReference type="NCBI Taxonomy" id="362788"/>
    <lineage>
        <taxon>Eukaryota</taxon>
        <taxon>Viridiplantae</taxon>
        <taxon>Streptophyta</taxon>
        <taxon>Embryophyta</taxon>
        <taxon>Tracheophyta</taxon>
        <taxon>Spermatophyta</taxon>
        <taxon>Magnoliopsida</taxon>
        <taxon>eudicotyledons</taxon>
        <taxon>Gunneridae</taxon>
        <taxon>Pentapetalae</taxon>
        <taxon>rosids</taxon>
        <taxon>fabids</taxon>
        <taxon>Fabales</taxon>
        <taxon>Fabaceae</taxon>
        <taxon>Caesalpinioideae</taxon>
        <taxon>Cassia clade</taxon>
        <taxon>Senna</taxon>
    </lineage>
</organism>
<dbReference type="AlphaFoldDB" id="A0A834WTI2"/>
<name>A0A834WTI2_9FABA</name>
<gene>
    <name evidence="1" type="ORF">G2W53_014431</name>
</gene>
<sequence>MEEVVGFGGSRTWCLRLGVKVWGGGIGFGVWEMERRKRAALGLEGKREKQKGEGEIEKKRVTVLEEVGVYGDGKEISDENLARKIWWRCMGYGLGMGEWWGRGVAVRSGGSIVVGGVAMECVGGFVLWLWRWCGYGGSEAR</sequence>
<accession>A0A834WTI2</accession>
<proteinExistence type="predicted"/>
<dbReference type="EMBL" id="JAAIUW010000005">
    <property type="protein sequence ID" value="KAF7832098.1"/>
    <property type="molecule type" value="Genomic_DNA"/>
</dbReference>
<comment type="caution">
    <text evidence="1">The sequence shown here is derived from an EMBL/GenBank/DDBJ whole genome shotgun (WGS) entry which is preliminary data.</text>
</comment>
<evidence type="ECO:0000313" key="1">
    <source>
        <dbReference type="EMBL" id="KAF7832098.1"/>
    </source>
</evidence>
<keyword evidence="2" id="KW-1185">Reference proteome</keyword>